<dbReference type="OrthoDB" id="982642at2"/>
<dbReference type="AlphaFoldDB" id="N9Q7P4"/>
<proteinExistence type="predicted"/>
<comment type="caution">
    <text evidence="1">The sequence shown here is derived from an EMBL/GenBank/DDBJ whole genome shotgun (WGS) entry which is preliminary data.</text>
</comment>
<protein>
    <recommendedName>
        <fullName evidence="3">Pyocin activator protein PrtN</fullName>
    </recommendedName>
</protein>
<accession>N9Q7P4</accession>
<evidence type="ECO:0008006" key="3">
    <source>
        <dbReference type="Google" id="ProtNLM"/>
    </source>
</evidence>
<gene>
    <name evidence="1" type="ORF">F892_01677</name>
</gene>
<dbReference type="Proteomes" id="UP000013173">
    <property type="component" value="Unassembled WGS sequence"/>
</dbReference>
<dbReference type="InterPro" id="IPR020518">
    <property type="entry name" value="Tscrpt_reg_PrtN"/>
</dbReference>
<dbReference type="RefSeq" id="WP_005257464.1">
    <property type="nucleotide sequence ID" value="NZ_BMDR01000001.1"/>
</dbReference>
<dbReference type="EMBL" id="APRW01000009">
    <property type="protein sequence ID" value="ENX22435.1"/>
    <property type="molecule type" value="Genomic_DNA"/>
</dbReference>
<evidence type="ECO:0000313" key="2">
    <source>
        <dbReference type="Proteomes" id="UP000013173"/>
    </source>
</evidence>
<reference evidence="1 2" key="1">
    <citation type="submission" date="2013-02" db="EMBL/GenBank/DDBJ databases">
        <title>The Genome Sequence of Acinetobacter sp. NIPH 2168.</title>
        <authorList>
            <consortium name="The Broad Institute Genome Sequencing Platform"/>
            <consortium name="The Broad Institute Genome Sequencing Center for Infectious Disease"/>
            <person name="Cerqueira G."/>
            <person name="Feldgarden M."/>
            <person name="Courvalin P."/>
            <person name="Perichon B."/>
            <person name="Grillot-Courvalin C."/>
            <person name="Clermont D."/>
            <person name="Rocha E."/>
            <person name="Yoon E.-J."/>
            <person name="Nemec A."/>
            <person name="Walker B."/>
            <person name="Young S.K."/>
            <person name="Zeng Q."/>
            <person name="Gargeya S."/>
            <person name="Fitzgerald M."/>
            <person name="Haas B."/>
            <person name="Abouelleil A."/>
            <person name="Alvarado L."/>
            <person name="Arachchi H.M."/>
            <person name="Berlin A.M."/>
            <person name="Chapman S.B."/>
            <person name="Dewar J."/>
            <person name="Goldberg J."/>
            <person name="Griggs A."/>
            <person name="Gujja S."/>
            <person name="Hansen M."/>
            <person name="Howarth C."/>
            <person name="Imamovic A."/>
            <person name="Larimer J."/>
            <person name="McCowan C."/>
            <person name="Murphy C."/>
            <person name="Neiman D."/>
            <person name="Pearson M."/>
            <person name="Priest M."/>
            <person name="Roberts A."/>
            <person name="Saif S."/>
            <person name="Shea T."/>
            <person name="Sisk P."/>
            <person name="Sykes S."/>
            <person name="Wortman J."/>
            <person name="Nusbaum C."/>
            <person name="Birren B."/>
        </authorList>
    </citation>
    <scope>NUCLEOTIDE SEQUENCE [LARGE SCALE GENOMIC DNA]</scope>
    <source>
        <strain evidence="1 2">NIPH 2168</strain>
    </source>
</reference>
<dbReference type="HOGENOM" id="CLU_165465_1_0_6"/>
<dbReference type="GeneID" id="303682090"/>
<name>N9Q7P4_9GAMM</name>
<organism evidence="1 2">
    <name type="scientific">Acinetobacter vivianii</name>
    <dbReference type="NCBI Taxonomy" id="1776742"/>
    <lineage>
        <taxon>Bacteria</taxon>
        <taxon>Pseudomonadati</taxon>
        <taxon>Pseudomonadota</taxon>
        <taxon>Gammaproteobacteria</taxon>
        <taxon>Moraxellales</taxon>
        <taxon>Moraxellaceae</taxon>
        <taxon>Acinetobacter</taxon>
    </lineage>
</organism>
<dbReference type="Pfam" id="PF11112">
    <property type="entry name" value="PyocinActivator"/>
    <property type="match status" value="1"/>
</dbReference>
<evidence type="ECO:0000313" key="1">
    <source>
        <dbReference type="EMBL" id="ENX22435.1"/>
    </source>
</evidence>
<keyword evidence="2" id="KW-1185">Reference proteome</keyword>
<dbReference type="GO" id="GO:0006355">
    <property type="term" value="P:regulation of DNA-templated transcription"/>
    <property type="evidence" value="ECO:0007669"/>
    <property type="project" value="InterPro"/>
</dbReference>
<sequence length="89" mass="10672">MGMQLSTEDYLFMKYRALVVQLDDVCQDYYPHLTKKVVYERANKQEFPFPCFRLDGSQKSPYFVHISELAVMINKRHEMALKDYATFHR</sequence>